<dbReference type="Pfam" id="PF00703">
    <property type="entry name" value="Glyco_hydro_2"/>
    <property type="match status" value="1"/>
</dbReference>
<keyword evidence="6" id="KW-0732">Signal</keyword>
<name>A0ABT5HMI5_9CAUL</name>
<evidence type="ECO:0000256" key="3">
    <source>
        <dbReference type="ARBA" id="ARBA00012756"/>
    </source>
</evidence>
<organism evidence="11 12">
    <name type="scientific">Asticcacaulis machinosus</name>
    <dbReference type="NCBI Taxonomy" id="2984211"/>
    <lineage>
        <taxon>Bacteria</taxon>
        <taxon>Pseudomonadati</taxon>
        <taxon>Pseudomonadota</taxon>
        <taxon>Alphaproteobacteria</taxon>
        <taxon>Caulobacterales</taxon>
        <taxon>Caulobacteraceae</taxon>
        <taxon>Asticcacaulis</taxon>
    </lineage>
</organism>
<dbReference type="SUPFAM" id="SSF51445">
    <property type="entry name" value="(Trans)glycosidases"/>
    <property type="match status" value="1"/>
</dbReference>
<dbReference type="InterPro" id="IPR013783">
    <property type="entry name" value="Ig-like_fold"/>
</dbReference>
<evidence type="ECO:0000259" key="7">
    <source>
        <dbReference type="Pfam" id="PF00703"/>
    </source>
</evidence>
<dbReference type="Pfam" id="PF02836">
    <property type="entry name" value="Glyco_hydro_2_C"/>
    <property type="match status" value="1"/>
</dbReference>
<evidence type="ECO:0000256" key="1">
    <source>
        <dbReference type="ARBA" id="ARBA00001412"/>
    </source>
</evidence>
<dbReference type="Proteomes" id="UP001218579">
    <property type="component" value="Unassembled WGS sequence"/>
</dbReference>
<comment type="similarity">
    <text evidence="2">Belongs to the glycosyl hydrolase 2 family.</text>
</comment>
<keyword evidence="4 11" id="KW-0378">Hydrolase</keyword>
<feature type="domain" description="Glycoside hydrolase family 2 catalytic" evidence="8">
    <location>
        <begin position="307"/>
        <end position="429"/>
    </location>
</feature>
<evidence type="ECO:0000256" key="6">
    <source>
        <dbReference type="SAM" id="SignalP"/>
    </source>
</evidence>
<evidence type="ECO:0000313" key="11">
    <source>
        <dbReference type="EMBL" id="MDC7677459.1"/>
    </source>
</evidence>
<dbReference type="PANTHER" id="PTHR46323">
    <property type="entry name" value="BETA-GALACTOSIDASE"/>
    <property type="match status" value="1"/>
</dbReference>
<feature type="chain" id="PRO_5045289000" description="beta-galactosidase" evidence="6">
    <location>
        <begin position="34"/>
        <end position="1038"/>
    </location>
</feature>
<feature type="domain" description="Beta-galactosidase" evidence="10">
    <location>
        <begin position="573"/>
        <end position="638"/>
    </location>
</feature>
<dbReference type="InterPro" id="IPR006103">
    <property type="entry name" value="Glyco_hydro_2_cat"/>
</dbReference>
<sequence length="1038" mass="111963">MKDRHAIRMKAGNRAVTCIVVSILTLSAAIAQAEPAKTDSLMLSGTGPDDAVSWDFTVSGGMRAGQASKIAVPSNWQTEGFGHYQYGYDKGPRASDKGVYTRSFTVPADWKDKNVRIVFDGVMTDTRVLVNGTVVGAVHQGGFNRFSYDITTFIKVGEANTLEVEVSEASSNIATDIAERHGDYWAFGGIYRPVWLEATPPEAIAHVALDGQTDGDIIADVALRAPKTVTRVVGQVMSLNGKTVGAPFEAAIPAGGTGKIRLSGHVDKPALWTAETPNLYYLDVTLYAGDAAVHTVRERFGFRTFEIREGDGLYVNGQRVMMKGVVRHTFRPKTGRAITREQAYDDARLIKSMNMNAMRVAHYPPDKAILEAADEMGLYVINELSGWQKSHDTDNGRKLVRSLVERDVNHPSIIIWANGNEGGWNSELDADFALYDPQGRPVIHPWAQFGGIDTKHYPRYPDLMTRLSGKMLVLPTEFLHGLYDGGHGSGLDDYWKAMTASTNGTGGFLWVLADEGLVRTDQNGRIDSYAAYGPDGMVGPHHEKEPSVDTIRDIWSPVQIDAPILDTGFTGALKVRNGYDFTNLSDVTFKWEWVRFARPDAKTTAARVLSSGTLTGPAIAPHGAGDLTVPLAKDWQAADALRLTAVKGDAALLTWVWPTPPKATNMNGSRVGTPKVERADGAIRLVAGQVTASFDPASGLLTSVSHNGKTQSLSNGPRLVLARPKDKTEPVWAVPSDAGGGVYSFEAPAMANSATIDLGTVETDGWASFRLEVSPDGKMWKQVYEGGRVFPRDGLTYSFAPQPVKAIRISNLAGVRQTPKVVSVKLGFEPARYALPDKGAVTITTGAGKDTQTGKAVAWLDAPNAGGLDSVRWILREDGTLSLDYGYSLSGPMLYHGIGFDTPLGDVTTVRGLLRGPTPVWQNRLRGPVLGVWDIASKTTKGALRPDTAGYFADPRWVKLSGGKGNLTIASEGSAFVQIGKRPEDFPTTTVEFPNTDIGFMNAIPAMGAKFQNADLTGPQGQPANANGTYTGRLVFGF</sequence>
<feature type="signal peptide" evidence="6">
    <location>
        <begin position="1"/>
        <end position="33"/>
    </location>
</feature>
<evidence type="ECO:0000256" key="2">
    <source>
        <dbReference type="ARBA" id="ARBA00007401"/>
    </source>
</evidence>
<comment type="caution">
    <text evidence="11">The sequence shown here is derived from an EMBL/GenBank/DDBJ whole genome shotgun (WGS) entry which is preliminary data.</text>
</comment>
<evidence type="ECO:0000313" key="12">
    <source>
        <dbReference type="Proteomes" id="UP001218579"/>
    </source>
</evidence>
<feature type="domain" description="Glycosyl hydrolases family 2 sugar binding" evidence="9">
    <location>
        <begin position="66"/>
        <end position="200"/>
    </location>
</feature>
<evidence type="ECO:0000256" key="4">
    <source>
        <dbReference type="ARBA" id="ARBA00022801"/>
    </source>
</evidence>
<accession>A0ABT5HMI5</accession>
<feature type="domain" description="Glycoside hydrolase family 2 immunoglobulin-like beta-sandwich" evidence="7">
    <location>
        <begin position="225"/>
        <end position="303"/>
    </location>
</feature>
<dbReference type="Pfam" id="PF16353">
    <property type="entry name" value="LacZ_4"/>
    <property type="match status" value="1"/>
</dbReference>
<evidence type="ECO:0000259" key="9">
    <source>
        <dbReference type="Pfam" id="PF02837"/>
    </source>
</evidence>
<dbReference type="EMBL" id="JAQQKV010000003">
    <property type="protein sequence ID" value="MDC7677459.1"/>
    <property type="molecule type" value="Genomic_DNA"/>
</dbReference>
<dbReference type="InterPro" id="IPR006104">
    <property type="entry name" value="Glyco_hydro_2_N"/>
</dbReference>
<keyword evidence="12" id="KW-1185">Reference proteome</keyword>
<protein>
    <recommendedName>
        <fullName evidence="3">beta-galactosidase</fullName>
        <ecNumber evidence="3">3.2.1.23</ecNumber>
    </recommendedName>
</protein>
<dbReference type="SUPFAM" id="SSF49785">
    <property type="entry name" value="Galactose-binding domain-like"/>
    <property type="match status" value="1"/>
</dbReference>
<dbReference type="RefSeq" id="WP_272745777.1">
    <property type="nucleotide sequence ID" value="NZ_JAQQKV010000003.1"/>
</dbReference>
<dbReference type="InterPro" id="IPR036156">
    <property type="entry name" value="Beta-gal/glucu_dom_sf"/>
</dbReference>
<dbReference type="Gene3D" id="3.20.20.80">
    <property type="entry name" value="Glycosidases"/>
    <property type="match status" value="1"/>
</dbReference>
<dbReference type="Pfam" id="PF02837">
    <property type="entry name" value="Glyco_hydro_2_N"/>
    <property type="match status" value="1"/>
</dbReference>
<proteinExistence type="inferred from homology"/>
<keyword evidence="5" id="KW-0326">Glycosidase</keyword>
<dbReference type="InterPro" id="IPR032312">
    <property type="entry name" value="LacZ_4"/>
</dbReference>
<dbReference type="InterPro" id="IPR006102">
    <property type="entry name" value="Ig-like_GH2"/>
</dbReference>
<dbReference type="InterPro" id="IPR017853">
    <property type="entry name" value="GH"/>
</dbReference>
<dbReference type="EC" id="3.2.1.23" evidence="3"/>
<dbReference type="InterPro" id="IPR050347">
    <property type="entry name" value="Bact_Beta-galactosidase"/>
</dbReference>
<dbReference type="InterPro" id="IPR008979">
    <property type="entry name" value="Galactose-bd-like_sf"/>
</dbReference>
<dbReference type="Gene3D" id="2.60.120.260">
    <property type="entry name" value="Galactose-binding domain-like"/>
    <property type="match status" value="1"/>
</dbReference>
<dbReference type="PANTHER" id="PTHR46323:SF2">
    <property type="entry name" value="BETA-GALACTOSIDASE"/>
    <property type="match status" value="1"/>
</dbReference>
<dbReference type="GO" id="GO:0016787">
    <property type="term" value="F:hydrolase activity"/>
    <property type="evidence" value="ECO:0007669"/>
    <property type="project" value="UniProtKB-KW"/>
</dbReference>
<comment type="catalytic activity">
    <reaction evidence="1">
        <text>Hydrolysis of terminal non-reducing beta-D-galactose residues in beta-D-galactosides.</text>
        <dbReference type="EC" id="3.2.1.23"/>
    </reaction>
</comment>
<reference evidence="11 12" key="1">
    <citation type="submission" date="2023-01" db="EMBL/GenBank/DDBJ databases">
        <title>Novel species of the genus Asticcacaulis isolated from rivers.</title>
        <authorList>
            <person name="Lu H."/>
        </authorList>
    </citation>
    <scope>NUCLEOTIDE SEQUENCE [LARGE SCALE GENOMIC DNA]</scope>
    <source>
        <strain evidence="11 12">LKC15W</strain>
    </source>
</reference>
<gene>
    <name evidence="11" type="ORF">PQU98_15040</name>
</gene>
<dbReference type="SUPFAM" id="SSF49303">
    <property type="entry name" value="beta-Galactosidase/glucuronidase domain"/>
    <property type="match status" value="2"/>
</dbReference>
<evidence type="ECO:0000259" key="8">
    <source>
        <dbReference type="Pfam" id="PF02836"/>
    </source>
</evidence>
<evidence type="ECO:0000259" key="10">
    <source>
        <dbReference type="Pfam" id="PF16353"/>
    </source>
</evidence>
<evidence type="ECO:0000256" key="5">
    <source>
        <dbReference type="ARBA" id="ARBA00023295"/>
    </source>
</evidence>
<dbReference type="Gene3D" id="2.60.40.10">
    <property type="entry name" value="Immunoglobulins"/>
    <property type="match status" value="2"/>
</dbReference>